<reference evidence="3" key="1">
    <citation type="submission" date="2022-11" db="UniProtKB">
        <authorList>
            <consortium name="WormBaseParasite"/>
        </authorList>
    </citation>
    <scope>IDENTIFICATION</scope>
</reference>
<sequence length="109" mass="12265">MGLRKFVCIGAIFLYFAAFAHARPSRAVERVIRTKTLVWDSSKTDTLESCFNDAFSSLPNDEINTDYRQKIVSKVADSQLSSGMNFKEAGALMVETSYHLGVVYYLKPE</sequence>
<feature type="chain" id="PRO_5037207308" evidence="1">
    <location>
        <begin position="23"/>
        <end position="109"/>
    </location>
</feature>
<evidence type="ECO:0000313" key="2">
    <source>
        <dbReference type="Proteomes" id="UP000887540"/>
    </source>
</evidence>
<dbReference type="AlphaFoldDB" id="A0A914DVX3"/>
<organism evidence="2 3">
    <name type="scientific">Acrobeloides nanus</name>
    <dbReference type="NCBI Taxonomy" id="290746"/>
    <lineage>
        <taxon>Eukaryota</taxon>
        <taxon>Metazoa</taxon>
        <taxon>Ecdysozoa</taxon>
        <taxon>Nematoda</taxon>
        <taxon>Chromadorea</taxon>
        <taxon>Rhabditida</taxon>
        <taxon>Tylenchina</taxon>
        <taxon>Cephalobomorpha</taxon>
        <taxon>Cephaloboidea</taxon>
        <taxon>Cephalobidae</taxon>
        <taxon>Acrobeloides</taxon>
    </lineage>
</organism>
<protein>
    <submittedName>
        <fullName evidence="3">Uncharacterized protein</fullName>
    </submittedName>
</protein>
<feature type="signal peptide" evidence="1">
    <location>
        <begin position="1"/>
        <end position="22"/>
    </location>
</feature>
<name>A0A914DVX3_9BILA</name>
<evidence type="ECO:0000256" key="1">
    <source>
        <dbReference type="SAM" id="SignalP"/>
    </source>
</evidence>
<keyword evidence="2" id="KW-1185">Reference proteome</keyword>
<dbReference type="Proteomes" id="UP000887540">
    <property type="component" value="Unplaced"/>
</dbReference>
<dbReference type="WBParaSite" id="ACRNAN_scaffold4056.g20345.t1">
    <property type="protein sequence ID" value="ACRNAN_scaffold4056.g20345.t1"/>
    <property type="gene ID" value="ACRNAN_scaffold4056.g20345"/>
</dbReference>
<keyword evidence="1" id="KW-0732">Signal</keyword>
<evidence type="ECO:0000313" key="3">
    <source>
        <dbReference type="WBParaSite" id="ACRNAN_scaffold4056.g20345.t1"/>
    </source>
</evidence>
<proteinExistence type="predicted"/>
<accession>A0A914DVX3</accession>